<comment type="similarity">
    <text evidence="2 5">Belongs to the histone-like protein H-NS family.</text>
</comment>
<evidence type="ECO:0000259" key="7">
    <source>
        <dbReference type="SMART" id="SM00528"/>
    </source>
</evidence>
<keyword evidence="4 5" id="KW-0238">DNA-binding</keyword>
<dbReference type="SMART" id="SM00528">
    <property type="entry name" value="HNS"/>
    <property type="match status" value="1"/>
</dbReference>
<gene>
    <name evidence="8" type="ORF">EC392_15890</name>
</gene>
<dbReference type="GO" id="GO:0003681">
    <property type="term" value="F:bent DNA binding"/>
    <property type="evidence" value="ECO:0007669"/>
    <property type="project" value="TreeGrafter"/>
</dbReference>
<evidence type="ECO:0000256" key="2">
    <source>
        <dbReference type="ARBA" id="ARBA00010610"/>
    </source>
</evidence>
<dbReference type="InterPro" id="IPR027444">
    <property type="entry name" value="H-NS_C_dom"/>
</dbReference>
<sequence>MNHIQEELTSERTLKKFLRESDFTFLEKLRERISSTLDEKRAEHIEQENQRHQREEKRKELLALIESEGFSLSDLADDKPVKKTTKRKPKYQYSENGKIKYWSGVGHMPVFIKREIDAGKTLESFLITGDSYE</sequence>
<accession>A0A3N0U7P5</accession>
<evidence type="ECO:0000256" key="3">
    <source>
        <dbReference type="ARBA" id="ARBA00022490"/>
    </source>
</evidence>
<evidence type="ECO:0000256" key="5">
    <source>
        <dbReference type="PIRNR" id="PIRNR002096"/>
    </source>
</evidence>
<name>A0A3N0U7P5_9GAMM</name>
<dbReference type="GO" id="GO:0032993">
    <property type="term" value="C:protein-DNA complex"/>
    <property type="evidence" value="ECO:0007669"/>
    <property type="project" value="TreeGrafter"/>
</dbReference>
<keyword evidence="3" id="KW-0963">Cytoplasm</keyword>
<dbReference type="GO" id="GO:0009295">
    <property type="term" value="C:nucleoid"/>
    <property type="evidence" value="ECO:0007669"/>
    <property type="project" value="UniProtKB-SubCell"/>
</dbReference>
<evidence type="ECO:0000313" key="8">
    <source>
        <dbReference type="EMBL" id="ROH76242.1"/>
    </source>
</evidence>
<evidence type="ECO:0000256" key="4">
    <source>
        <dbReference type="ARBA" id="ARBA00023125"/>
    </source>
</evidence>
<dbReference type="AlphaFoldDB" id="A0A3N0U7P5"/>
<dbReference type="EMBL" id="RJUJ01000025">
    <property type="protein sequence ID" value="ROH76242.1"/>
    <property type="molecule type" value="Genomic_DNA"/>
</dbReference>
<dbReference type="InterPro" id="IPR027454">
    <property type="entry name" value="Histone_HNS_N"/>
</dbReference>
<dbReference type="GO" id="GO:0005829">
    <property type="term" value="C:cytosol"/>
    <property type="evidence" value="ECO:0007669"/>
    <property type="project" value="TreeGrafter"/>
</dbReference>
<dbReference type="GO" id="GO:0030527">
    <property type="term" value="F:structural constituent of chromatin"/>
    <property type="evidence" value="ECO:0007669"/>
    <property type="project" value="InterPro"/>
</dbReference>
<dbReference type="GO" id="GO:0001217">
    <property type="term" value="F:DNA-binding transcription repressor activity"/>
    <property type="evidence" value="ECO:0007669"/>
    <property type="project" value="TreeGrafter"/>
</dbReference>
<dbReference type="InterPro" id="IPR054180">
    <property type="entry name" value="H-NS-like_N"/>
</dbReference>
<dbReference type="InterPro" id="IPR001801">
    <property type="entry name" value="Histone_HNS"/>
</dbReference>
<organism evidence="8 9">
    <name type="scientific">Lonsdalea populi</name>
    <dbReference type="NCBI Taxonomy" id="1172565"/>
    <lineage>
        <taxon>Bacteria</taxon>
        <taxon>Pseudomonadati</taxon>
        <taxon>Pseudomonadota</taxon>
        <taxon>Gammaproteobacteria</taxon>
        <taxon>Enterobacterales</taxon>
        <taxon>Pectobacteriaceae</taxon>
        <taxon>Lonsdalea</taxon>
    </lineage>
</organism>
<dbReference type="PANTHER" id="PTHR38097">
    <property type="match status" value="1"/>
</dbReference>
<dbReference type="Gene3D" id="1.10.287.1050">
    <property type="entry name" value="H-NS histone-like proteins"/>
    <property type="match status" value="1"/>
</dbReference>
<dbReference type="Gene3D" id="4.10.430.10">
    <property type="entry name" value="Histone-like protein H-NS, C-terminal domain"/>
    <property type="match status" value="1"/>
</dbReference>
<dbReference type="PANTHER" id="PTHR38097:SF2">
    <property type="entry name" value="DNA-BINDING PROTEIN STPA"/>
    <property type="match status" value="1"/>
</dbReference>
<dbReference type="GO" id="GO:0003680">
    <property type="term" value="F:minor groove of adenine-thymine-rich DNA binding"/>
    <property type="evidence" value="ECO:0007669"/>
    <property type="project" value="TreeGrafter"/>
</dbReference>
<dbReference type="GO" id="GO:0000976">
    <property type="term" value="F:transcription cis-regulatory region binding"/>
    <property type="evidence" value="ECO:0007669"/>
    <property type="project" value="TreeGrafter"/>
</dbReference>
<feature type="domain" description="DNA-binding protein H-NS-like C-terminal" evidence="7">
    <location>
        <begin position="81"/>
        <end position="127"/>
    </location>
</feature>
<evidence type="ECO:0000313" key="9">
    <source>
        <dbReference type="Proteomes" id="UP000274511"/>
    </source>
</evidence>
<proteinExistence type="inferred from homology"/>
<dbReference type="RefSeq" id="WP_123244713.1">
    <property type="nucleotide sequence ID" value="NZ_RJUJ01000025.1"/>
</dbReference>
<keyword evidence="6" id="KW-0175">Coiled coil</keyword>
<comment type="subcellular location">
    <subcellularLocation>
        <location evidence="1">Cytoplasm</location>
        <location evidence="1">Nucleoid</location>
    </subcellularLocation>
</comment>
<protein>
    <recommendedName>
        <fullName evidence="5">DNA-binding protein</fullName>
    </recommendedName>
</protein>
<dbReference type="Pfam" id="PF00816">
    <property type="entry name" value="Histone_HNS"/>
    <property type="match status" value="1"/>
</dbReference>
<dbReference type="InterPro" id="IPR037150">
    <property type="entry name" value="H-NS_C_dom_sf"/>
</dbReference>
<dbReference type="Proteomes" id="UP000274511">
    <property type="component" value="Unassembled WGS sequence"/>
</dbReference>
<dbReference type="GO" id="GO:0046983">
    <property type="term" value="F:protein dimerization activity"/>
    <property type="evidence" value="ECO:0007669"/>
    <property type="project" value="InterPro"/>
</dbReference>
<evidence type="ECO:0000256" key="6">
    <source>
        <dbReference type="SAM" id="Coils"/>
    </source>
</evidence>
<feature type="coiled-coil region" evidence="6">
    <location>
        <begin position="30"/>
        <end position="62"/>
    </location>
</feature>
<dbReference type="PIRSF" id="PIRSF002096">
    <property type="entry name" value="HnS"/>
    <property type="match status" value="1"/>
</dbReference>
<dbReference type="Pfam" id="PF22470">
    <property type="entry name" value="Histone_HNS_N"/>
    <property type="match status" value="1"/>
</dbReference>
<comment type="caution">
    <text evidence="8">The sequence shown here is derived from an EMBL/GenBank/DDBJ whole genome shotgun (WGS) entry which is preliminary data.</text>
</comment>
<evidence type="ECO:0000256" key="1">
    <source>
        <dbReference type="ARBA" id="ARBA00004453"/>
    </source>
</evidence>
<dbReference type="SUPFAM" id="SSF81273">
    <property type="entry name" value="H-NS histone-like proteins"/>
    <property type="match status" value="2"/>
</dbReference>
<reference evidence="8 9" key="1">
    <citation type="submission" date="2018-10" db="EMBL/GenBank/DDBJ databases">
        <title>New species genome.</title>
        <authorList>
            <person name="Li Y."/>
        </authorList>
    </citation>
    <scope>NUCLEOTIDE SEQUENCE [LARGE SCALE GENOMIC DNA]</scope>
    <source>
        <strain evidence="8 9">L6_4B</strain>
    </source>
</reference>